<dbReference type="OrthoDB" id="6580839at2"/>
<dbReference type="RefSeq" id="WP_052018902.1">
    <property type="nucleotide sequence ID" value="NZ_JFHN01000058.1"/>
</dbReference>
<dbReference type="PANTHER" id="PTHR33420">
    <property type="entry name" value="FIMBRIAL SUBUNIT ELFA-RELATED"/>
    <property type="match status" value="1"/>
</dbReference>
<reference evidence="7 8" key="1">
    <citation type="submission" date="2014-02" db="EMBL/GenBank/DDBJ databases">
        <title>Draft genome of Erwinia mallotivora strain BT-MARDI, a papaya dieback pathogen.</title>
        <authorList>
            <person name="Redzuan R."/>
            <person name="Abu Bakar N."/>
            <person name="Badrun R."/>
            <person name="Mohd Raih M.F."/>
            <person name="Rozano L."/>
            <person name="Mat Amin N."/>
        </authorList>
    </citation>
    <scope>NUCLEOTIDE SEQUENCE [LARGE SCALE GENOMIC DNA]</scope>
    <source>
        <strain evidence="7 8">BT-MARDI</strain>
    </source>
</reference>
<name>A0A014M8T5_9GAMM</name>
<feature type="chain" id="PRO_5001472092" evidence="5">
    <location>
        <begin position="25"/>
        <end position="338"/>
    </location>
</feature>
<dbReference type="AlphaFoldDB" id="A0A014M8T5"/>
<dbReference type="Gene3D" id="2.60.40.1090">
    <property type="entry name" value="Fimbrial-type adhesion domain"/>
    <property type="match status" value="1"/>
</dbReference>
<dbReference type="SUPFAM" id="SSF49401">
    <property type="entry name" value="Bacterial adhesins"/>
    <property type="match status" value="1"/>
</dbReference>
<keyword evidence="3 5" id="KW-0732">Signal</keyword>
<dbReference type="STRING" id="69222.BG55_16730"/>
<sequence length="338" mass="35906">MNKISTSVFYGLLLFLMHCLPVSAAGHCTSAVDTHIVELGTAFVPTQSTPGTVVSMTQKDIQVTCASSVATYLQPGDSGAVWGSTGETFTTPEGKTCPILDKGFALEGVGLGLVWVQRNSGTGEWSCLSSALMGGGKVRRGLVRNGVTTLTERFYVVRTSLPLVYGNTGAITQSIDIDEANEARQPIGRLYSIQIAGDVIIENGGCTIDASPVISMGTVATKSFRGIGSTSSDVPFNISLRECYGTGKQVDISFHPVSGFADAARSVIALDEGSSTASGVGIQLLFNGEHIHPDGQSHYYPLQQGVTWLPFIARYYQTGTTVRPGTVESSVIFYIYYQ</sequence>
<comment type="subcellular location">
    <subcellularLocation>
        <location evidence="1">Fimbrium</location>
    </subcellularLocation>
</comment>
<keyword evidence="4" id="KW-0281">Fimbrium</keyword>
<proteinExistence type="inferred from homology"/>
<evidence type="ECO:0000313" key="7">
    <source>
        <dbReference type="EMBL" id="EXU74504.1"/>
    </source>
</evidence>
<evidence type="ECO:0000259" key="6">
    <source>
        <dbReference type="Pfam" id="PF00419"/>
    </source>
</evidence>
<organism evidence="7 8">
    <name type="scientific">Erwinia mallotivora</name>
    <dbReference type="NCBI Taxonomy" id="69222"/>
    <lineage>
        <taxon>Bacteria</taxon>
        <taxon>Pseudomonadati</taxon>
        <taxon>Pseudomonadota</taxon>
        <taxon>Gammaproteobacteria</taxon>
        <taxon>Enterobacterales</taxon>
        <taxon>Erwiniaceae</taxon>
        <taxon>Erwinia</taxon>
    </lineage>
</organism>
<dbReference type="EMBL" id="JFHN01000058">
    <property type="protein sequence ID" value="EXU74504.1"/>
    <property type="molecule type" value="Genomic_DNA"/>
</dbReference>
<comment type="caution">
    <text evidence="7">The sequence shown here is derived from an EMBL/GenBank/DDBJ whole genome shotgun (WGS) entry which is preliminary data.</text>
</comment>
<evidence type="ECO:0000256" key="5">
    <source>
        <dbReference type="SAM" id="SignalP"/>
    </source>
</evidence>
<dbReference type="Proteomes" id="UP000019918">
    <property type="component" value="Unassembled WGS sequence"/>
</dbReference>
<evidence type="ECO:0000256" key="1">
    <source>
        <dbReference type="ARBA" id="ARBA00004561"/>
    </source>
</evidence>
<accession>A0A014M8T5</accession>
<dbReference type="InterPro" id="IPR050263">
    <property type="entry name" value="Bact_Fimbrial_Adh_Pro"/>
</dbReference>
<keyword evidence="8" id="KW-1185">Reference proteome</keyword>
<feature type="signal peptide" evidence="5">
    <location>
        <begin position="1"/>
        <end position="24"/>
    </location>
</feature>
<dbReference type="GO" id="GO:0043709">
    <property type="term" value="P:cell adhesion involved in single-species biofilm formation"/>
    <property type="evidence" value="ECO:0007669"/>
    <property type="project" value="TreeGrafter"/>
</dbReference>
<dbReference type="InterPro" id="IPR000259">
    <property type="entry name" value="Adhesion_dom_fimbrial"/>
</dbReference>
<evidence type="ECO:0000256" key="2">
    <source>
        <dbReference type="ARBA" id="ARBA00006671"/>
    </source>
</evidence>
<dbReference type="PANTHER" id="PTHR33420:SF3">
    <property type="entry name" value="FIMBRIAL SUBUNIT ELFA"/>
    <property type="match status" value="1"/>
</dbReference>
<gene>
    <name evidence="7" type="ORF">BG55_16730</name>
</gene>
<comment type="similarity">
    <text evidence="2">Belongs to the fimbrial protein family.</text>
</comment>
<dbReference type="GO" id="GO:0009289">
    <property type="term" value="C:pilus"/>
    <property type="evidence" value="ECO:0007669"/>
    <property type="project" value="UniProtKB-SubCell"/>
</dbReference>
<dbReference type="InterPro" id="IPR008966">
    <property type="entry name" value="Adhesion_dom_sf"/>
</dbReference>
<dbReference type="Pfam" id="PF00419">
    <property type="entry name" value="Fimbrial"/>
    <property type="match status" value="1"/>
</dbReference>
<dbReference type="PATRIC" id="fig|69222.5.peg.3409"/>
<evidence type="ECO:0000313" key="8">
    <source>
        <dbReference type="Proteomes" id="UP000019918"/>
    </source>
</evidence>
<evidence type="ECO:0000256" key="3">
    <source>
        <dbReference type="ARBA" id="ARBA00022729"/>
    </source>
</evidence>
<evidence type="ECO:0000256" key="4">
    <source>
        <dbReference type="ARBA" id="ARBA00023263"/>
    </source>
</evidence>
<protein>
    <submittedName>
        <fullName evidence="7">Fimbrial protein</fullName>
    </submittedName>
</protein>
<dbReference type="InterPro" id="IPR036937">
    <property type="entry name" value="Adhesion_dom_fimbrial_sf"/>
</dbReference>
<feature type="domain" description="Fimbrial-type adhesion" evidence="6">
    <location>
        <begin position="203"/>
        <end position="338"/>
    </location>
</feature>